<dbReference type="OrthoDB" id="5917215at2"/>
<keyword evidence="1" id="KW-0732">Signal</keyword>
<evidence type="ECO:0000256" key="1">
    <source>
        <dbReference type="SAM" id="SignalP"/>
    </source>
</evidence>
<dbReference type="PROSITE" id="PS51257">
    <property type="entry name" value="PROKAR_LIPOPROTEIN"/>
    <property type="match status" value="1"/>
</dbReference>
<protein>
    <recommendedName>
        <fullName evidence="4">DUF2799 domain-containing protein</fullName>
    </recommendedName>
</protein>
<accession>A0A140E713</accession>
<dbReference type="AlphaFoldDB" id="A0A140E713"/>
<dbReference type="Pfam" id="PF10973">
    <property type="entry name" value="DUF2799"/>
    <property type="match status" value="1"/>
</dbReference>
<feature type="signal peptide" evidence="1">
    <location>
        <begin position="1"/>
        <end position="17"/>
    </location>
</feature>
<dbReference type="KEGG" id="mdn:JT25_022335"/>
<sequence length="184" mass="21080">MKCLTWCLLAVSLSGCATLSQQDCLRGDWFGVGVQDGRSGATADLLHDHQKACSEYGIAVNNSQYFAGREQGINEYCRIENAFNEGLAGHDYRHVCPPAIDGVFSRYHAAAYAVHQGRAELDRIDSDLFSKEGNLGDKKLSDKDRARIREDIRHLERSRDRVRDDLYFHERRLNEFRYESQSYR</sequence>
<evidence type="ECO:0008006" key="4">
    <source>
        <dbReference type="Google" id="ProtNLM"/>
    </source>
</evidence>
<organism evidence="2 3">
    <name type="scientific">Methylomonas denitrificans</name>
    <dbReference type="NCBI Taxonomy" id="1538553"/>
    <lineage>
        <taxon>Bacteria</taxon>
        <taxon>Pseudomonadati</taxon>
        <taxon>Pseudomonadota</taxon>
        <taxon>Gammaproteobacteria</taxon>
        <taxon>Methylococcales</taxon>
        <taxon>Methylococcaceae</taxon>
        <taxon>Methylomonas</taxon>
    </lineage>
</organism>
<name>A0A140E713_9GAMM</name>
<gene>
    <name evidence="2" type="ORF">JT25_022335</name>
</gene>
<keyword evidence="3" id="KW-1185">Reference proteome</keyword>
<evidence type="ECO:0000313" key="3">
    <source>
        <dbReference type="Proteomes" id="UP000030512"/>
    </source>
</evidence>
<reference evidence="2 3" key="1">
    <citation type="journal article" date="2015" name="Environ. Microbiol.">
        <title>Methane oxidation coupled to nitrate reduction under hypoxia by the Gammaproteobacterium Methylomonas denitrificans, sp. nov. type strain FJG1.</title>
        <authorList>
            <person name="Kits K.D."/>
            <person name="Klotz M.G."/>
            <person name="Stein L.Y."/>
        </authorList>
    </citation>
    <scope>NUCLEOTIDE SEQUENCE [LARGE SCALE GENOMIC DNA]</scope>
    <source>
        <strain evidence="2 3">FJG1</strain>
    </source>
</reference>
<feature type="chain" id="PRO_5007302182" description="DUF2799 domain-containing protein" evidence="1">
    <location>
        <begin position="18"/>
        <end position="184"/>
    </location>
</feature>
<evidence type="ECO:0000313" key="2">
    <source>
        <dbReference type="EMBL" id="AMK79187.1"/>
    </source>
</evidence>
<dbReference type="EMBL" id="CP014476">
    <property type="protein sequence ID" value="AMK79187.1"/>
    <property type="molecule type" value="Genomic_DNA"/>
</dbReference>
<proteinExistence type="predicted"/>
<dbReference type="RefSeq" id="WP_052142020.1">
    <property type="nucleotide sequence ID" value="NZ_CP014476.1"/>
</dbReference>
<dbReference type="Proteomes" id="UP000030512">
    <property type="component" value="Chromosome"/>
</dbReference>
<dbReference type="InterPro" id="IPR021242">
    <property type="entry name" value="DUF2799"/>
</dbReference>